<reference evidence="2 3" key="2">
    <citation type="submission" date="2018-09" db="EMBL/GenBank/DDBJ databases">
        <title>Genome of Sphaerochaeta halotolerans strain 4-11.</title>
        <authorList>
            <person name="Nazina T.N."/>
            <person name="Sokolova D.S."/>
        </authorList>
    </citation>
    <scope>NUCLEOTIDE SEQUENCE [LARGE SCALE GENOMIC DNA]</scope>
    <source>
        <strain evidence="2 3">4-11</strain>
    </source>
</reference>
<gene>
    <name evidence="2" type="ORF">DYP60_02425</name>
</gene>
<dbReference type="InterPro" id="IPR015032">
    <property type="entry name" value="ThsB__TIR-like_domain"/>
</dbReference>
<dbReference type="Pfam" id="PF08937">
    <property type="entry name" value="ThsB_TIR"/>
    <property type="match status" value="1"/>
</dbReference>
<proteinExistence type="predicted"/>
<evidence type="ECO:0000259" key="1">
    <source>
        <dbReference type="Pfam" id="PF08937"/>
    </source>
</evidence>
<accession>A0A372MKH7</accession>
<organism evidence="2 3">
    <name type="scientific">Sphaerochaeta halotolerans</name>
    <dbReference type="NCBI Taxonomy" id="2293840"/>
    <lineage>
        <taxon>Bacteria</taxon>
        <taxon>Pseudomonadati</taxon>
        <taxon>Spirochaetota</taxon>
        <taxon>Spirochaetia</taxon>
        <taxon>Spirochaetales</taxon>
        <taxon>Sphaerochaetaceae</taxon>
        <taxon>Sphaerochaeta</taxon>
    </lineage>
</organism>
<protein>
    <recommendedName>
        <fullName evidence="1">Thoeris protein ThsB TIR-like domain-containing protein</fullName>
    </recommendedName>
</protein>
<reference evidence="3" key="1">
    <citation type="submission" date="2018-08" db="EMBL/GenBank/DDBJ databases">
        <authorList>
            <person name="Grouzdev D.S."/>
            <person name="Krutkina M.S."/>
        </authorList>
    </citation>
    <scope>NUCLEOTIDE SEQUENCE [LARGE SCALE GENOMIC DNA]</scope>
    <source>
        <strain evidence="3">4-11</strain>
    </source>
</reference>
<dbReference type="AlphaFoldDB" id="A0A372MKH7"/>
<dbReference type="Proteomes" id="UP000264002">
    <property type="component" value="Unassembled WGS sequence"/>
</dbReference>
<comment type="caution">
    <text evidence="2">The sequence shown here is derived from an EMBL/GenBank/DDBJ whole genome shotgun (WGS) entry which is preliminary data.</text>
</comment>
<dbReference type="RefSeq" id="WP_117329277.1">
    <property type="nucleotide sequence ID" value="NZ_QUWK01000002.1"/>
</dbReference>
<keyword evidence="3" id="KW-1185">Reference proteome</keyword>
<name>A0A372MKH7_9SPIR</name>
<sequence length="193" mass="21773">MAYRSGTYIAFDGLGQENPTLSDFKYYSTIQAWARNTEIDFKYVDSHAKTSAVRDTSLRTTLQLRIRERLSNSKNVVVILSSDTRKTGSMLSYEIEQAVDTYFLPLIIAYVDYSAIADPSQLSSYWPNALSTRISKGTAKAIHIPFLKNAILDAISQFSFNNLPKTSLNYYCRDAHMQFGCISVASPFINTMK</sequence>
<feature type="domain" description="Thoeris protein ThsB TIR-like" evidence="1">
    <location>
        <begin position="9"/>
        <end position="114"/>
    </location>
</feature>
<dbReference type="Gene3D" id="3.40.50.11200">
    <property type="match status" value="1"/>
</dbReference>
<dbReference type="EMBL" id="QUWK01000002">
    <property type="protein sequence ID" value="RFU95878.1"/>
    <property type="molecule type" value="Genomic_DNA"/>
</dbReference>
<evidence type="ECO:0000313" key="2">
    <source>
        <dbReference type="EMBL" id="RFU95878.1"/>
    </source>
</evidence>
<evidence type="ECO:0000313" key="3">
    <source>
        <dbReference type="Proteomes" id="UP000264002"/>
    </source>
</evidence>